<feature type="domain" description="Glutamine amidotransferase type-2" evidence="8">
    <location>
        <begin position="2"/>
        <end position="211"/>
    </location>
</feature>
<dbReference type="InterPro" id="IPR051786">
    <property type="entry name" value="ASN_synthetase/amidase"/>
</dbReference>
<dbReference type="EMBL" id="JBEWYP010000007">
    <property type="protein sequence ID" value="MET7030262.1"/>
    <property type="molecule type" value="Genomic_DNA"/>
</dbReference>
<dbReference type="Gene3D" id="3.40.50.620">
    <property type="entry name" value="HUPs"/>
    <property type="match status" value="1"/>
</dbReference>
<keyword evidence="6" id="KW-0315">Glutamine amidotransferase</keyword>
<dbReference type="CDD" id="cd00712">
    <property type="entry name" value="AsnB"/>
    <property type="match status" value="1"/>
</dbReference>
<dbReference type="InterPro" id="IPR033738">
    <property type="entry name" value="AsnB_N"/>
</dbReference>
<dbReference type="PANTHER" id="PTHR43284">
    <property type="entry name" value="ASPARAGINE SYNTHETASE (GLUTAMINE-HYDROLYZING)"/>
    <property type="match status" value="1"/>
</dbReference>
<keyword evidence="5" id="KW-0067">ATP-binding</keyword>
<dbReference type="SUPFAM" id="SSF52402">
    <property type="entry name" value="Adenine nucleotide alpha hydrolases-like"/>
    <property type="match status" value="1"/>
</dbReference>
<dbReference type="Pfam" id="PF00733">
    <property type="entry name" value="Asn_synthase"/>
    <property type="match status" value="1"/>
</dbReference>
<keyword evidence="4" id="KW-0547">Nucleotide-binding</keyword>
<dbReference type="NCBIfam" id="TIGR01536">
    <property type="entry name" value="asn_synth_AEB"/>
    <property type="match status" value="1"/>
</dbReference>
<evidence type="ECO:0000259" key="8">
    <source>
        <dbReference type="PROSITE" id="PS51278"/>
    </source>
</evidence>
<dbReference type="InterPro" id="IPR014729">
    <property type="entry name" value="Rossmann-like_a/b/a_fold"/>
</dbReference>
<protein>
    <recommendedName>
        <fullName evidence="3">asparagine synthase (glutamine-hydrolyzing)</fullName>
        <ecNumber evidence="3">6.3.5.4</ecNumber>
    </recommendedName>
</protein>
<dbReference type="PIRSF" id="PIRSF001589">
    <property type="entry name" value="Asn_synthetase_glu-h"/>
    <property type="match status" value="1"/>
</dbReference>
<accession>A0ABV2TYA2</accession>
<dbReference type="InterPro" id="IPR017932">
    <property type="entry name" value="GATase_2_dom"/>
</dbReference>
<dbReference type="CDD" id="cd01991">
    <property type="entry name" value="Asn_synthase_B_C"/>
    <property type="match status" value="1"/>
</dbReference>
<dbReference type="InterPro" id="IPR006426">
    <property type="entry name" value="Asn_synth_AEB"/>
</dbReference>
<organism evidence="9 10">
    <name type="scientific">Sediminicola luteus</name>
    <dbReference type="NCBI Taxonomy" id="319238"/>
    <lineage>
        <taxon>Bacteria</taxon>
        <taxon>Pseudomonadati</taxon>
        <taxon>Bacteroidota</taxon>
        <taxon>Flavobacteriia</taxon>
        <taxon>Flavobacteriales</taxon>
        <taxon>Flavobacteriaceae</taxon>
        <taxon>Sediminicola</taxon>
    </lineage>
</organism>
<evidence type="ECO:0000313" key="9">
    <source>
        <dbReference type="EMBL" id="MET7030262.1"/>
    </source>
</evidence>
<dbReference type="InterPro" id="IPR001962">
    <property type="entry name" value="Asn_synthase"/>
</dbReference>
<dbReference type="PANTHER" id="PTHR43284:SF1">
    <property type="entry name" value="ASPARAGINE SYNTHETASE"/>
    <property type="match status" value="1"/>
</dbReference>
<comment type="caution">
    <text evidence="9">The sequence shown here is derived from an EMBL/GenBank/DDBJ whole genome shotgun (WGS) entry which is preliminary data.</text>
</comment>
<comment type="catalytic activity">
    <reaction evidence="7">
        <text>L-aspartate + L-glutamine + ATP + H2O = L-asparagine + L-glutamate + AMP + diphosphate + H(+)</text>
        <dbReference type="Rhea" id="RHEA:12228"/>
        <dbReference type="ChEBI" id="CHEBI:15377"/>
        <dbReference type="ChEBI" id="CHEBI:15378"/>
        <dbReference type="ChEBI" id="CHEBI:29985"/>
        <dbReference type="ChEBI" id="CHEBI:29991"/>
        <dbReference type="ChEBI" id="CHEBI:30616"/>
        <dbReference type="ChEBI" id="CHEBI:33019"/>
        <dbReference type="ChEBI" id="CHEBI:58048"/>
        <dbReference type="ChEBI" id="CHEBI:58359"/>
        <dbReference type="ChEBI" id="CHEBI:456215"/>
        <dbReference type="EC" id="6.3.5.4"/>
    </reaction>
</comment>
<comment type="similarity">
    <text evidence="2">Belongs to the asparagine synthetase family.</text>
</comment>
<dbReference type="GO" id="GO:0004066">
    <property type="term" value="F:asparagine synthase (glutamine-hydrolyzing) activity"/>
    <property type="evidence" value="ECO:0007669"/>
    <property type="project" value="UniProtKB-EC"/>
</dbReference>
<keyword evidence="9" id="KW-0436">Ligase</keyword>
<keyword evidence="10" id="KW-1185">Reference proteome</keyword>
<evidence type="ECO:0000256" key="3">
    <source>
        <dbReference type="ARBA" id="ARBA00012737"/>
    </source>
</evidence>
<proteinExistence type="inferred from homology"/>
<evidence type="ECO:0000256" key="4">
    <source>
        <dbReference type="ARBA" id="ARBA00022741"/>
    </source>
</evidence>
<evidence type="ECO:0000256" key="1">
    <source>
        <dbReference type="ARBA" id="ARBA00005187"/>
    </source>
</evidence>
<name>A0ABV2TYA2_9FLAO</name>
<reference evidence="9 10" key="1">
    <citation type="submission" date="2024-07" db="EMBL/GenBank/DDBJ databases">
        <title>The genome sequence of type strain Sediminicola luteus GDMCC 1.2596T.</title>
        <authorList>
            <person name="Liu Y."/>
        </authorList>
    </citation>
    <scope>NUCLEOTIDE SEQUENCE [LARGE SCALE GENOMIC DNA]</scope>
    <source>
        <strain evidence="9 10">GDMCC 1.2596</strain>
    </source>
</reference>
<dbReference type="RefSeq" id="WP_354619053.1">
    <property type="nucleotide sequence ID" value="NZ_JBEWYP010000007.1"/>
</dbReference>
<dbReference type="InterPro" id="IPR029055">
    <property type="entry name" value="Ntn_hydrolases_N"/>
</dbReference>
<comment type="pathway">
    <text evidence="1">Amino-acid biosynthesis; L-asparagine biosynthesis; L-asparagine from L-aspartate (L-Gln route): step 1/1.</text>
</comment>
<evidence type="ECO:0000256" key="2">
    <source>
        <dbReference type="ARBA" id="ARBA00005752"/>
    </source>
</evidence>
<evidence type="ECO:0000256" key="5">
    <source>
        <dbReference type="ARBA" id="ARBA00022840"/>
    </source>
</evidence>
<dbReference type="Proteomes" id="UP001549773">
    <property type="component" value="Unassembled WGS sequence"/>
</dbReference>
<dbReference type="EC" id="6.3.5.4" evidence="3"/>
<dbReference type="SUPFAM" id="SSF56235">
    <property type="entry name" value="N-terminal nucleophile aminohydrolases (Ntn hydrolases)"/>
    <property type="match status" value="1"/>
</dbReference>
<evidence type="ECO:0000256" key="6">
    <source>
        <dbReference type="ARBA" id="ARBA00022962"/>
    </source>
</evidence>
<dbReference type="PROSITE" id="PS51278">
    <property type="entry name" value="GATASE_TYPE_2"/>
    <property type="match status" value="1"/>
</dbReference>
<evidence type="ECO:0000313" key="10">
    <source>
        <dbReference type="Proteomes" id="UP001549773"/>
    </source>
</evidence>
<dbReference type="Gene3D" id="3.60.20.10">
    <property type="entry name" value="Glutamine Phosphoribosylpyrophosphate, subunit 1, domain 1"/>
    <property type="match status" value="1"/>
</dbReference>
<sequence length="616" mass="70632">MCGIYGTTLPYSQELVRQKLERTQFRGPDQMGVASYDTSKGLVTFGHNRLSIIDLDARSNQPFAYQNKVHLVFNGEIYNFGEIRDVLKKKGYGFTTSSDTEVICAAYLEYGKDCVQHFNGMFAFVIYDIKKQVLFGAKDRLGQKPFYYQLSKKGIEFASQISSIQLGNTNLSINKNAIEQYLAWNTIPHPYSIFNEVKKLEDGHAFTYDIQTQDFNQWAYWDIAHPTAPAFGGTYEEAKIQLESLLTDAVQHRMIADVPLGVFLSGGVDSSLIAALAVKSSEKKVKTFSVKFNEKGFDESLYAQKVADHLRTDHHVIDCDYKEGMDLITNFSHYYDEPFADASAIPSMLLAKHTKKKVTVALSGDGADEAFLGYHRYARIDEMHKYFRASYATRLLISKLLKLSPKTRHKAIGEILGSKNDSYAYLTALYRPNEIWLQGRDNPMDFTELKYLMHDQNNLHERAGDFDLKTYLSWDINTKVDRATMAYSLEARSPFLDYRVVEMARSLPTTFKYQQGNQKRILKDILYDHVPASYFDRPKAGFGMPFVVWFRNDLKDMVLSELSLENLKDIPGIKPKMAQKIIQEHMNGTWNHYPVIWKLLVLKQWLDNNGKGYSIK</sequence>
<gene>
    <name evidence="9" type="primary">asnB</name>
    <name evidence="9" type="ORF">ABXZ32_12710</name>
</gene>
<evidence type="ECO:0000256" key="7">
    <source>
        <dbReference type="ARBA" id="ARBA00048741"/>
    </source>
</evidence>
<dbReference type="Pfam" id="PF13537">
    <property type="entry name" value="GATase_7"/>
    <property type="match status" value="1"/>
</dbReference>